<dbReference type="InterPro" id="IPR039425">
    <property type="entry name" value="RNA_pol_sigma-70-like"/>
</dbReference>
<evidence type="ECO:0000313" key="8">
    <source>
        <dbReference type="Proteomes" id="UP001057520"/>
    </source>
</evidence>
<dbReference type="Gene3D" id="1.10.10.10">
    <property type="entry name" value="Winged helix-like DNA-binding domain superfamily/Winged helix DNA-binding domain"/>
    <property type="match status" value="1"/>
</dbReference>
<dbReference type="SUPFAM" id="SSF88659">
    <property type="entry name" value="Sigma3 and sigma4 domains of RNA polymerase sigma factors"/>
    <property type="match status" value="1"/>
</dbReference>
<dbReference type="PANTHER" id="PTHR43133">
    <property type="entry name" value="RNA POLYMERASE ECF-TYPE SIGMA FACTO"/>
    <property type="match status" value="1"/>
</dbReference>
<reference evidence="7 8" key="1">
    <citation type="submission" date="2022-04" db="EMBL/GenBank/DDBJ databases">
        <title>Genome sequence of soybean root-associated Caulobacter segnis RL271.</title>
        <authorList>
            <person name="Longley R."/>
            <person name="Bonito G."/>
            <person name="Trigodet F."/>
            <person name="Crosson S."/>
            <person name="Fiebig A."/>
        </authorList>
    </citation>
    <scope>NUCLEOTIDE SEQUENCE [LARGE SCALE GENOMIC DNA]</scope>
    <source>
        <strain evidence="7 8">RL271</strain>
    </source>
</reference>
<proteinExistence type="inferred from homology"/>
<keyword evidence="4" id="KW-0804">Transcription</keyword>
<keyword evidence="3" id="KW-0731">Sigma factor</keyword>
<sequence length="189" mass="21003">MDHQDQKTFERDLIALIPHLRAFARSLCGDATAADDLAQDAVAKAWASRGSFTMGTNMKAWTFMILRNQFYSDKRRSWRSVGLDQETAERTLVANTNFDSAIALDDLRQAMMMLPENQREALILIGAGGFSYEEAAEVIGVAVGTVKSRVSRARADLVRIFETGDYERDGLPVHEAMGSMLRALERLAA</sequence>
<name>A0ABY4ZQK0_9CAUL</name>
<dbReference type="InterPro" id="IPR036388">
    <property type="entry name" value="WH-like_DNA-bd_sf"/>
</dbReference>
<dbReference type="NCBIfam" id="TIGR02937">
    <property type="entry name" value="sigma70-ECF"/>
    <property type="match status" value="1"/>
</dbReference>
<dbReference type="InterPro" id="IPR013324">
    <property type="entry name" value="RNA_pol_sigma_r3/r4-like"/>
</dbReference>
<dbReference type="InterPro" id="IPR007627">
    <property type="entry name" value="RNA_pol_sigma70_r2"/>
</dbReference>
<dbReference type="PANTHER" id="PTHR43133:SF25">
    <property type="entry name" value="RNA POLYMERASE SIGMA FACTOR RFAY-RELATED"/>
    <property type="match status" value="1"/>
</dbReference>
<dbReference type="Gene3D" id="1.10.1740.10">
    <property type="match status" value="1"/>
</dbReference>
<dbReference type="Proteomes" id="UP001057520">
    <property type="component" value="Chromosome"/>
</dbReference>
<protein>
    <submittedName>
        <fullName evidence="7">Sigma-70 family RNA polymerase sigma factor</fullName>
    </submittedName>
</protein>
<dbReference type="EMBL" id="CP096040">
    <property type="protein sequence ID" value="USQ94894.1"/>
    <property type="molecule type" value="Genomic_DNA"/>
</dbReference>
<dbReference type="Pfam" id="PF08281">
    <property type="entry name" value="Sigma70_r4_2"/>
    <property type="match status" value="1"/>
</dbReference>
<evidence type="ECO:0000256" key="1">
    <source>
        <dbReference type="ARBA" id="ARBA00010641"/>
    </source>
</evidence>
<dbReference type="InterPro" id="IPR014284">
    <property type="entry name" value="RNA_pol_sigma-70_dom"/>
</dbReference>
<dbReference type="SUPFAM" id="SSF88946">
    <property type="entry name" value="Sigma2 domain of RNA polymerase sigma factors"/>
    <property type="match status" value="1"/>
</dbReference>
<comment type="similarity">
    <text evidence="1">Belongs to the sigma-70 factor family. ECF subfamily.</text>
</comment>
<gene>
    <name evidence="7" type="ORF">MZV50_20370</name>
</gene>
<accession>A0ABY4ZQK0</accession>
<evidence type="ECO:0000256" key="4">
    <source>
        <dbReference type="ARBA" id="ARBA00023163"/>
    </source>
</evidence>
<dbReference type="CDD" id="cd06171">
    <property type="entry name" value="Sigma70_r4"/>
    <property type="match status" value="1"/>
</dbReference>
<evidence type="ECO:0000313" key="7">
    <source>
        <dbReference type="EMBL" id="USQ94894.1"/>
    </source>
</evidence>
<keyword evidence="2" id="KW-0805">Transcription regulation</keyword>
<evidence type="ECO:0000259" key="5">
    <source>
        <dbReference type="Pfam" id="PF04542"/>
    </source>
</evidence>
<dbReference type="InterPro" id="IPR013249">
    <property type="entry name" value="RNA_pol_sigma70_r4_t2"/>
</dbReference>
<evidence type="ECO:0000256" key="3">
    <source>
        <dbReference type="ARBA" id="ARBA00023082"/>
    </source>
</evidence>
<feature type="domain" description="RNA polymerase sigma factor 70 region 4 type 2" evidence="6">
    <location>
        <begin position="105"/>
        <end position="157"/>
    </location>
</feature>
<dbReference type="Pfam" id="PF04542">
    <property type="entry name" value="Sigma70_r2"/>
    <property type="match status" value="1"/>
</dbReference>
<dbReference type="InterPro" id="IPR013325">
    <property type="entry name" value="RNA_pol_sigma_r2"/>
</dbReference>
<evidence type="ECO:0000259" key="6">
    <source>
        <dbReference type="Pfam" id="PF08281"/>
    </source>
</evidence>
<organism evidence="7 8">
    <name type="scientific">Caulobacter segnis</name>
    <dbReference type="NCBI Taxonomy" id="88688"/>
    <lineage>
        <taxon>Bacteria</taxon>
        <taxon>Pseudomonadati</taxon>
        <taxon>Pseudomonadota</taxon>
        <taxon>Alphaproteobacteria</taxon>
        <taxon>Caulobacterales</taxon>
        <taxon>Caulobacteraceae</taxon>
        <taxon>Caulobacter</taxon>
    </lineage>
</organism>
<keyword evidence="8" id="KW-1185">Reference proteome</keyword>
<feature type="domain" description="RNA polymerase sigma-70 region 2" evidence="5">
    <location>
        <begin position="17"/>
        <end position="79"/>
    </location>
</feature>
<evidence type="ECO:0000256" key="2">
    <source>
        <dbReference type="ARBA" id="ARBA00023015"/>
    </source>
</evidence>